<gene>
    <name evidence="9" type="ORF">TDIB3V08_LOCUS2264</name>
</gene>
<evidence type="ECO:0000313" key="9">
    <source>
        <dbReference type="EMBL" id="CAD7195897.1"/>
    </source>
</evidence>
<dbReference type="InterPro" id="IPR029063">
    <property type="entry name" value="SAM-dependent_MTases_sf"/>
</dbReference>
<dbReference type="CDD" id="cd02440">
    <property type="entry name" value="AdoMet_MTases"/>
    <property type="match status" value="1"/>
</dbReference>
<dbReference type="Pfam" id="PF06859">
    <property type="entry name" value="Bin3"/>
    <property type="match status" value="1"/>
</dbReference>
<dbReference type="InterPro" id="IPR039772">
    <property type="entry name" value="Bin3-like"/>
</dbReference>
<accession>A0A7R8VCI5</accession>
<evidence type="ECO:0000256" key="2">
    <source>
        <dbReference type="ARBA" id="ARBA00022603"/>
    </source>
</evidence>
<evidence type="ECO:0000256" key="4">
    <source>
        <dbReference type="ARBA" id="ARBA00022691"/>
    </source>
</evidence>
<reference evidence="9" key="1">
    <citation type="submission" date="2020-11" db="EMBL/GenBank/DDBJ databases">
        <authorList>
            <person name="Tran Van P."/>
        </authorList>
    </citation>
    <scope>NUCLEOTIDE SEQUENCE</scope>
</reference>
<dbReference type="InterPro" id="IPR010675">
    <property type="entry name" value="Bin3_C"/>
</dbReference>
<evidence type="ECO:0000256" key="6">
    <source>
        <dbReference type="RuleBase" id="RU367087"/>
    </source>
</evidence>
<dbReference type="GO" id="GO:0008171">
    <property type="term" value="F:O-methyltransferase activity"/>
    <property type="evidence" value="ECO:0007669"/>
    <property type="project" value="UniProtKB-UniRule"/>
</dbReference>
<evidence type="ECO:0000259" key="8">
    <source>
        <dbReference type="PROSITE" id="PS51515"/>
    </source>
</evidence>
<comment type="similarity">
    <text evidence="1 6">Belongs to the methyltransferase superfamily.</text>
</comment>
<dbReference type="InterPro" id="IPR024160">
    <property type="entry name" value="BIN3_SAM-bd_dom"/>
</dbReference>
<proteinExistence type="inferred from homology"/>
<keyword evidence="4 5" id="KW-0949">S-adenosyl-L-methionine</keyword>
<feature type="region of interest" description="Disordered" evidence="7">
    <location>
        <begin position="348"/>
        <end position="408"/>
    </location>
</feature>
<dbReference type="PANTHER" id="PTHR12315">
    <property type="entry name" value="BICOID-INTERACTING PROTEIN RELATED"/>
    <property type="match status" value="1"/>
</dbReference>
<evidence type="ECO:0000256" key="5">
    <source>
        <dbReference type="PROSITE-ProRule" id="PRU00848"/>
    </source>
</evidence>
<evidence type="ECO:0000256" key="3">
    <source>
        <dbReference type="ARBA" id="ARBA00022679"/>
    </source>
</evidence>
<dbReference type="EC" id="2.1.1.-" evidence="6"/>
<sequence length="944" mass="105429">MGYVREINPIVLQDVWIVVHDGWPPGVARHAAPHDRTCSVKGSCDSTTVPALLRGPWCLPGSATCYTWRGNIAPIDPHCDALEARSVAHECSSLTKFDSSGSMSADSGIIVDCRFDMMVENSRLYQLELFESHEGCSAKLGRGFHQAFQVARLRLMCYLLTEKLGTKMREEENDEETIRHHGGVDCLEIMSAQVEQQPVKVGSTDDKNLHQGKGPPKEFDKPRRKSAIGTTGPFPKKNKHETDGRNFKFGRKRAQSFTTGNGKFFPPYKRRKKEGHIIPPTKFLLGGNIYDPLNLNSLQDEEINRTMNAITPKSSPIPTPKHRKGVIEVIIPPNIKDPLNLTSCEDNAEYEQQKKKRNSSSGGSSKEDNVDMSTQNISGVEKITPAEENTEALPVEGQEAAAKAVPEDTPIKRIDLELPLKEKKENKRRKSDLKDKIVSPVIPQPGAWKRPPQHGPNSDGRFRYRGTANKQKKGQNPPQMPKFKEKDAHYQYGNYLRYYGYRNQKCESDIRLKCFLEKRELFQDKDVLDIGCNIGHVTLSVARDFGAKTVVGLDIDGRLIGIARKNIRHYVNCSTTNSPAGPGRAVRDRFFPISMPIIYGPVDIPGQSPVAHRGFPHNVTFVQGNYILESDTLLQTEQPQFDVVLCLSITKWLHLNWGDGGLKQAFKRMFLQLRPGGRLILEAQAWESYKKKKNLTEKIFNNYHSIKLFPQKFTEYLLSSEVGFSKCEVIGTPFHPSKGFRRPIQLFTKGEISPSLSARSSMYTPCHTVVSGVGRLPVYTNMAVSVRENDEEEMDTEKSTPATPLAGSAIYEDVICPIETPQESVPEYLEVDVSAQDICASGHEMVVSCDTEMVTLVSVSPNDTRHDFEVIDLESNASELGPDIDKVIPDTNIRSPSECTVVSPSLDQNIQSEPMISENTNGTGEVDLLSELYLRVTSQTDVIG</sequence>
<feature type="region of interest" description="Disordered" evidence="7">
    <location>
        <begin position="197"/>
        <end position="244"/>
    </location>
</feature>
<dbReference type="AlphaFoldDB" id="A0A7R8VCI5"/>
<feature type="domain" description="Bin3-type SAM" evidence="8">
    <location>
        <begin position="509"/>
        <end position="752"/>
    </location>
</feature>
<dbReference type="GO" id="GO:0017069">
    <property type="term" value="F:snRNA binding"/>
    <property type="evidence" value="ECO:0007669"/>
    <property type="project" value="TreeGrafter"/>
</dbReference>
<dbReference type="SUPFAM" id="SSF53335">
    <property type="entry name" value="S-adenosyl-L-methionine-dependent methyltransferases"/>
    <property type="match status" value="1"/>
</dbReference>
<dbReference type="GO" id="GO:0008173">
    <property type="term" value="F:RNA methyltransferase activity"/>
    <property type="evidence" value="ECO:0007669"/>
    <property type="project" value="UniProtKB-UniRule"/>
</dbReference>
<name>A0A7R8VCI5_TIMDO</name>
<evidence type="ECO:0000256" key="1">
    <source>
        <dbReference type="ARBA" id="ARBA00008361"/>
    </source>
</evidence>
<dbReference type="GO" id="GO:0032259">
    <property type="term" value="P:methylation"/>
    <property type="evidence" value="ECO:0007669"/>
    <property type="project" value="UniProtKB-KW"/>
</dbReference>
<dbReference type="GO" id="GO:0040031">
    <property type="term" value="P:snRNA modification"/>
    <property type="evidence" value="ECO:0007669"/>
    <property type="project" value="TreeGrafter"/>
</dbReference>
<dbReference type="PANTHER" id="PTHR12315:SF0">
    <property type="entry name" value="7SK SNRNA METHYLPHOSPHATE CAPPING ENZYME"/>
    <property type="match status" value="1"/>
</dbReference>
<feature type="compositionally biased region" description="Basic and acidic residues" evidence="7">
    <location>
        <begin position="203"/>
        <end position="221"/>
    </location>
</feature>
<dbReference type="Pfam" id="PF13649">
    <property type="entry name" value="Methyltransf_25"/>
    <property type="match status" value="1"/>
</dbReference>
<dbReference type="InterPro" id="IPR041698">
    <property type="entry name" value="Methyltransf_25"/>
</dbReference>
<dbReference type="EMBL" id="OA564930">
    <property type="protein sequence ID" value="CAD7195897.1"/>
    <property type="molecule type" value="Genomic_DNA"/>
</dbReference>
<keyword evidence="3 6" id="KW-0808">Transferase</keyword>
<dbReference type="Gene3D" id="3.40.50.150">
    <property type="entry name" value="Vaccinia Virus protein VP39"/>
    <property type="match status" value="1"/>
</dbReference>
<protein>
    <recommendedName>
        <fullName evidence="6">RNA methyltransferase</fullName>
        <ecNumber evidence="6">2.1.1.-</ecNumber>
    </recommendedName>
</protein>
<dbReference type="PROSITE" id="PS51515">
    <property type="entry name" value="BIN3_SAM"/>
    <property type="match status" value="1"/>
</dbReference>
<keyword evidence="2 6" id="KW-0489">Methyltransferase</keyword>
<evidence type="ECO:0000256" key="7">
    <source>
        <dbReference type="SAM" id="MobiDB-lite"/>
    </source>
</evidence>
<organism evidence="9">
    <name type="scientific">Timema douglasi</name>
    <name type="common">Walking stick</name>
    <dbReference type="NCBI Taxonomy" id="61478"/>
    <lineage>
        <taxon>Eukaryota</taxon>
        <taxon>Metazoa</taxon>
        <taxon>Ecdysozoa</taxon>
        <taxon>Arthropoda</taxon>
        <taxon>Hexapoda</taxon>
        <taxon>Insecta</taxon>
        <taxon>Pterygota</taxon>
        <taxon>Neoptera</taxon>
        <taxon>Polyneoptera</taxon>
        <taxon>Phasmatodea</taxon>
        <taxon>Timematodea</taxon>
        <taxon>Timematoidea</taxon>
        <taxon>Timematidae</taxon>
        <taxon>Timema</taxon>
    </lineage>
</organism>
<feature type="region of interest" description="Disordered" evidence="7">
    <location>
        <begin position="422"/>
        <end position="483"/>
    </location>
</feature>